<dbReference type="OrthoDB" id="96345at2759"/>
<organism evidence="2 3">
    <name type="scientific">Phytophthora lilii</name>
    <dbReference type="NCBI Taxonomy" id="2077276"/>
    <lineage>
        <taxon>Eukaryota</taxon>
        <taxon>Sar</taxon>
        <taxon>Stramenopiles</taxon>
        <taxon>Oomycota</taxon>
        <taxon>Peronosporomycetes</taxon>
        <taxon>Peronosporales</taxon>
        <taxon>Peronosporaceae</taxon>
        <taxon>Phytophthora</taxon>
    </lineage>
</organism>
<protein>
    <submittedName>
        <fullName evidence="2">Unnamed protein product</fullName>
    </submittedName>
</protein>
<feature type="compositionally biased region" description="Polar residues" evidence="1">
    <location>
        <begin position="1"/>
        <end position="11"/>
    </location>
</feature>
<feature type="region of interest" description="Disordered" evidence="1">
    <location>
        <begin position="1"/>
        <end position="40"/>
    </location>
</feature>
<accession>A0A9W6TGT0</accession>
<comment type="caution">
    <text evidence="2">The sequence shown here is derived from an EMBL/GenBank/DDBJ whole genome shotgun (WGS) entry which is preliminary data.</text>
</comment>
<evidence type="ECO:0000313" key="2">
    <source>
        <dbReference type="EMBL" id="GMF12393.1"/>
    </source>
</evidence>
<keyword evidence="3" id="KW-1185">Reference proteome</keyword>
<reference evidence="2" key="1">
    <citation type="submission" date="2023-04" db="EMBL/GenBank/DDBJ databases">
        <title>Phytophthora lilii NBRC 32176.</title>
        <authorList>
            <person name="Ichikawa N."/>
            <person name="Sato H."/>
            <person name="Tonouchi N."/>
        </authorList>
    </citation>
    <scope>NUCLEOTIDE SEQUENCE</scope>
    <source>
        <strain evidence="2">NBRC 32176</strain>
    </source>
</reference>
<evidence type="ECO:0000256" key="1">
    <source>
        <dbReference type="SAM" id="MobiDB-lite"/>
    </source>
</evidence>
<dbReference type="AlphaFoldDB" id="A0A9W6TGT0"/>
<dbReference type="Proteomes" id="UP001165083">
    <property type="component" value="Unassembled WGS sequence"/>
</dbReference>
<gene>
    <name evidence="2" type="ORF">Plil01_000301100</name>
</gene>
<evidence type="ECO:0000313" key="3">
    <source>
        <dbReference type="Proteomes" id="UP001165083"/>
    </source>
</evidence>
<proteinExistence type="predicted"/>
<name>A0A9W6TGT0_9STRA</name>
<dbReference type="EMBL" id="BSXW01000116">
    <property type="protein sequence ID" value="GMF12393.1"/>
    <property type="molecule type" value="Genomic_DNA"/>
</dbReference>
<sequence length="122" mass="13797">MEYNTDIATSDTKQDFSDNSDGDESVGSPPEKVGLKRVAPRSIDQSTARKRLRFEHSESNKMYHDHTERADLVDAESDVRRELLRLEVQVKRDEAICVRVKARSELLALGVSSTVVDRLLPL</sequence>